<sequence>MVKMQFTLVILIISILLKTNLSTTPEELIQIACKRNPKLHFCKKDEASHASNNEGKTLKKKSSSLSRAINQLANSQEPHFRIFGEKLKELKNNPFKDDVVPISDSSFDLEPENTSPDTRSGLRLGGKEDEERFSALMKERKTSGENGEVGAEIDHTGHVHKPEDAGFFIPEAGPAAPSLPDAEETEKGLEVYCKRYEENYVYYCRTKNIEQSTVQSTLYKFCPSYEANCPEKAQEYHASTPTHATPKELEVFEKLTHATGPGIEKFDPERERLLKMYPCTPNCDVRIHKHCTVECKCDYIYPVVQKFCNPPPVPFFLNTCKIWYHGCPKYLQYFYSSQYIHSKAEKGKVWNGPMMMQPQTQAPVEEMPILPDPFDVEHNHPMVERGSKTFEGRKILNQKLQEKKALDDPFNSIETRGSEKFKPITRSRTSKAKAFQVPAVAGDSFQGNDFHRYDPLTDIHGISHEKHSRSPFSKPGLWTANPDNPHNRDHANKYWYHPQSVQADWLNGQVAWGAHWAVPAFGVGGTDGFSTVHFPSIGNFFDIPDDYD</sequence>
<proteinExistence type="predicted"/>
<dbReference type="GO" id="GO:0005615">
    <property type="term" value="C:extracellular space"/>
    <property type="evidence" value="ECO:0007669"/>
    <property type="project" value="TreeGrafter"/>
</dbReference>
<dbReference type="Proteomes" id="UP000046392">
    <property type="component" value="Unplaced"/>
</dbReference>
<keyword evidence="2" id="KW-0732">Signal</keyword>
<organism evidence="3 4">
    <name type="scientific">Strongyloides papillosus</name>
    <name type="common">Intestinal threadworm</name>
    <dbReference type="NCBI Taxonomy" id="174720"/>
    <lineage>
        <taxon>Eukaryota</taxon>
        <taxon>Metazoa</taxon>
        <taxon>Ecdysozoa</taxon>
        <taxon>Nematoda</taxon>
        <taxon>Chromadorea</taxon>
        <taxon>Rhabditida</taxon>
        <taxon>Tylenchina</taxon>
        <taxon>Panagrolaimomorpha</taxon>
        <taxon>Strongyloidoidea</taxon>
        <taxon>Strongyloididae</taxon>
        <taxon>Strongyloides</taxon>
    </lineage>
</organism>
<dbReference type="PANTHER" id="PTHR35015:SF4">
    <property type="entry name" value="PROTEIN CBR-OSM-7"/>
    <property type="match status" value="1"/>
</dbReference>
<dbReference type="GO" id="GO:0005112">
    <property type="term" value="F:Notch binding"/>
    <property type="evidence" value="ECO:0007669"/>
    <property type="project" value="TreeGrafter"/>
</dbReference>
<protein>
    <submittedName>
        <fullName evidence="4">Conserved secreted protein</fullName>
    </submittedName>
</protein>
<evidence type="ECO:0000313" key="3">
    <source>
        <dbReference type="Proteomes" id="UP000046392"/>
    </source>
</evidence>
<dbReference type="AlphaFoldDB" id="A0A0N5B6K1"/>
<dbReference type="WBParaSite" id="SPAL_0000168900.1">
    <property type="protein sequence ID" value="SPAL_0000168900.1"/>
    <property type="gene ID" value="SPAL_0000168900"/>
</dbReference>
<feature type="signal peptide" evidence="2">
    <location>
        <begin position="1"/>
        <end position="22"/>
    </location>
</feature>
<name>A0A0N5B6K1_STREA</name>
<dbReference type="PANTHER" id="PTHR35015">
    <property type="entry name" value="PROTEIN CBR-OSM-7-RELATED"/>
    <property type="match status" value="1"/>
</dbReference>
<accession>A0A0N5B6K1</accession>
<feature type="region of interest" description="Disordered" evidence="1">
    <location>
        <begin position="45"/>
        <end position="66"/>
    </location>
</feature>
<dbReference type="GO" id="GO:0045747">
    <property type="term" value="P:positive regulation of Notch signaling pathway"/>
    <property type="evidence" value="ECO:0007669"/>
    <property type="project" value="TreeGrafter"/>
</dbReference>
<evidence type="ECO:0000256" key="2">
    <source>
        <dbReference type="SAM" id="SignalP"/>
    </source>
</evidence>
<reference evidence="4" key="1">
    <citation type="submission" date="2017-02" db="UniProtKB">
        <authorList>
            <consortium name="WormBaseParasite"/>
        </authorList>
    </citation>
    <scope>IDENTIFICATION</scope>
</reference>
<dbReference type="InterPro" id="IPR053124">
    <property type="entry name" value="Notch_signaling_modulators"/>
</dbReference>
<keyword evidence="3" id="KW-1185">Reference proteome</keyword>
<feature type="chain" id="PRO_5005893813" evidence="2">
    <location>
        <begin position="23"/>
        <end position="548"/>
    </location>
</feature>
<feature type="region of interest" description="Disordered" evidence="1">
    <location>
        <begin position="102"/>
        <end position="129"/>
    </location>
</feature>
<evidence type="ECO:0000313" key="4">
    <source>
        <dbReference type="WBParaSite" id="SPAL_0000168900.1"/>
    </source>
</evidence>
<evidence type="ECO:0000256" key="1">
    <source>
        <dbReference type="SAM" id="MobiDB-lite"/>
    </source>
</evidence>